<accession>A0ABY2X7Y5</accession>
<reference evidence="1 2" key="1">
    <citation type="submission" date="2019-05" db="EMBL/GenBank/DDBJ databases">
        <title>Marivita sp. nov. isolated from sea sediment.</title>
        <authorList>
            <person name="Kim W."/>
        </authorList>
    </citation>
    <scope>NUCLEOTIDE SEQUENCE [LARGE SCALE GENOMIC DNA]</scope>
    <source>
        <strain evidence="1 2">CAU 1492</strain>
    </source>
</reference>
<comment type="caution">
    <text evidence="1">The sequence shown here is derived from an EMBL/GenBank/DDBJ whole genome shotgun (WGS) entry which is preliminary data.</text>
</comment>
<dbReference type="EMBL" id="VCPC01000003">
    <property type="protein sequence ID" value="TMV11909.1"/>
    <property type="molecule type" value="Genomic_DNA"/>
</dbReference>
<evidence type="ECO:0008006" key="3">
    <source>
        <dbReference type="Google" id="ProtNLM"/>
    </source>
</evidence>
<dbReference type="RefSeq" id="WP_138864969.1">
    <property type="nucleotide sequence ID" value="NZ_VCPC01000003.1"/>
</dbReference>
<evidence type="ECO:0000313" key="1">
    <source>
        <dbReference type="EMBL" id="TMV11909.1"/>
    </source>
</evidence>
<evidence type="ECO:0000313" key="2">
    <source>
        <dbReference type="Proteomes" id="UP001191082"/>
    </source>
</evidence>
<protein>
    <recommendedName>
        <fullName evidence="3">MetA-pathway of phenol degradation</fullName>
    </recommendedName>
</protein>
<sequence length="219" mass="23434">MRWVLAVGVALCLIGAGSARAGAWMREDGRVFLSVKTTLRHVDGLLRQENDVYLDYGLGPKLGVGASLLQTSPESGHALLFLRLPLGNTDGSSRMAAELGLGAHMTAGQWAPMYKLAIAWGRGLNLRRANGWIQVEGAVEHRAGTGPPLYKLDLVLGQSDGGRLRPMVGLGLTGGSGRPVEWSASTALLIEGGKKTTWLIGTEVKQSRFGLTLGMWRDF</sequence>
<organism evidence="1 2">
    <name type="scientific">Arenibacterium halophilum</name>
    <dbReference type="NCBI Taxonomy" id="2583821"/>
    <lineage>
        <taxon>Bacteria</taxon>
        <taxon>Pseudomonadati</taxon>
        <taxon>Pseudomonadota</taxon>
        <taxon>Alphaproteobacteria</taxon>
        <taxon>Rhodobacterales</taxon>
        <taxon>Paracoccaceae</taxon>
        <taxon>Arenibacterium</taxon>
    </lineage>
</organism>
<dbReference type="Proteomes" id="UP001191082">
    <property type="component" value="Unassembled WGS sequence"/>
</dbReference>
<proteinExistence type="predicted"/>
<keyword evidence="2" id="KW-1185">Reference proteome</keyword>
<name>A0ABY2X7Y5_9RHOB</name>
<gene>
    <name evidence="1" type="ORF">FGK64_16775</name>
</gene>